<evidence type="ECO:0000256" key="4">
    <source>
        <dbReference type="ARBA" id="ARBA00022679"/>
    </source>
</evidence>
<gene>
    <name evidence="10" type="ORF">BI344_02895</name>
    <name evidence="9" type="ORF">BI347_02110</name>
</gene>
<dbReference type="CDD" id="cd00082">
    <property type="entry name" value="HisKA"/>
    <property type="match status" value="1"/>
</dbReference>
<evidence type="ECO:0000256" key="1">
    <source>
        <dbReference type="ARBA" id="ARBA00000085"/>
    </source>
</evidence>
<feature type="transmembrane region" description="Helical" evidence="7">
    <location>
        <begin position="7"/>
        <end position="25"/>
    </location>
</feature>
<keyword evidence="12" id="KW-1185">Reference proteome</keyword>
<keyword evidence="4" id="KW-0808">Transferase</keyword>
<keyword evidence="7" id="KW-0812">Transmembrane</keyword>
<evidence type="ECO:0000313" key="9">
    <source>
        <dbReference type="EMBL" id="OHX12422.1"/>
    </source>
</evidence>
<evidence type="ECO:0000256" key="2">
    <source>
        <dbReference type="ARBA" id="ARBA00012438"/>
    </source>
</evidence>
<dbReference type="EC" id="2.7.13.3" evidence="2"/>
<dbReference type="InterPro" id="IPR003661">
    <property type="entry name" value="HisK_dim/P_dom"/>
</dbReference>
<dbReference type="InterPro" id="IPR003594">
    <property type="entry name" value="HATPase_dom"/>
</dbReference>
<evidence type="ECO:0000256" key="6">
    <source>
        <dbReference type="ARBA" id="ARBA00023012"/>
    </source>
</evidence>
<evidence type="ECO:0000256" key="3">
    <source>
        <dbReference type="ARBA" id="ARBA00022553"/>
    </source>
</evidence>
<keyword evidence="3" id="KW-0597">Phosphoprotein</keyword>
<dbReference type="InterPro" id="IPR050736">
    <property type="entry name" value="Sensor_HK_Regulatory"/>
</dbReference>
<comment type="caution">
    <text evidence="9">The sequence shown here is derived from an EMBL/GenBank/DDBJ whole genome shotgun (WGS) entry which is preliminary data.</text>
</comment>
<evidence type="ECO:0000259" key="8">
    <source>
        <dbReference type="PROSITE" id="PS50109"/>
    </source>
</evidence>
<accession>A0A1S1WYS2</accession>
<dbReference type="PROSITE" id="PS50109">
    <property type="entry name" value="HIS_KIN"/>
    <property type="match status" value="1"/>
</dbReference>
<reference evidence="11 12" key="1">
    <citation type="submission" date="2016-09" db="EMBL/GenBank/DDBJ databases">
        <title>Chromobacterium muskegensis sp. nov., an insecticidal bacterium isolated from Sphagnum bogs.</title>
        <authorList>
            <person name="Sparks M.E."/>
            <person name="Blackburn M.B."/>
            <person name="Gundersen-Rindal D.E."/>
            <person name="Mitchell A."/>
            <person name="Farrar R."/>
            <person name="Kuhar D."/>
        </authorList>
    </citation>
    <scope>NUCLEOTIDE SEQUENCE [LARGE SCALE GENOMIC DNA]</scope>
    <source>
        <strain evidence="10 12">14B-1</strain>
        <strain evidence="9 11">37-2</strain>
    </source>
</reference>
<protein>
    <recommendedName>
        <fullName evidence="2">histidine kinase</fullName>
        <ecNumber evidence="2">2.7.13.3</ecNumber>
    </recommendedName>
</protein>
<dbReference type="SMART" id="SM00388">
    <property type="entry name" value="HisKA"/>
    <property type="match status" value="1"/>
</dbReference>
<dbReference type="SUPFAM" id="SSF47384">
    <property type="entry name" value="Homodimeric domain of signal transducing histidine kinase"/>
    <property type="match status" value="1"/>
</dbReference>
<dbReference type="GO" id="GO:0000155">
    <property type="term" value="F:phosphorelay sensor kinase activity"/>
    <property type="evidence" value="ECO:0007669"/>
    <property type="project" value="InterPro"/>
</dbReference>
<evidence type="ECO:0000256" key="5">
    <source>
        <dbReference type="ARBA" id="ARBA00022777"/>
    </source>
</evidence>
<dbReference type="InterPro" id="IPR004358">
    <property type="entry name" value="Sig_transdc_His_kin-like_C"/>
</dbReference>
<keyword evidence="5" id="KW-0418">Kinase</keyword>
<keyword evidence="7" id="KW-0472">Membrane</keyword>
<feature type="domain" description="Histidine kinase" evidence="8">
    <location>
        <begin position="233"/>
        <end position="451"/>
    </location>
</feature>
<dbReference type="Pfam" id="PF02518">
    <property type="entry name" value="HATPase_c"/>
    <property type="match status" value="1"/>
</dbReference>
<proteinExistence type="predicted"/>
<dbReference type="STRING" id="1903179.BI347_02110"/>
<keyword evidence="6" id="KW-0902">Two-component regulatory system</keyword>
<evidence type="ECO:0000313" key="12">
    <source>
        <dbReference type="Proteomes" id="UP000180280"/>
    </source>
</evidence>
<dbReference type="Gene3D" id="3.30.565.10">
    <property type="entry name" value="Histidine kinase-like ATPase, C-terminal domain"/>
    <property type="match status" value="1"/>
</dbReference>
<keyword evidence="7" id="KW-1133">Transmembrane helix</keyword>
<organism evidence="9 11">
    <name type="scientific">Chromobacterium sphagni</name>
    <dbReference type="NCBI Taxonomy" id="1903179"/>
    <lineage>
        <taxon>Bacteria</taxon>
        <taxon>Pseudomonadati</taxon>
        <taxon>Pseudomonadota</taxon>
        <taxon>Betaproteobacteria</taxon>
        <taxon>Neisseriales</taxon>
        <taxon>Chromobacteriaceae</taxon>
        <taxon>Chromobacterium</taxon>
    </lineage>
</organism>
<evidence type="ECO:0000313" key="10">
    <source>
        <dbReference type="EMBL" id="OHX21492.1"/>
    </source>
</evidence>
<dbReference type="PRINTS" id="PR00344">
    <property type="entry name" value="BCTRLSENSOR"/>
</dbReference>
<dbReference type="PANTHER" id="PTHR43711:SF26">
    <property type="entry name" value="SENSOR HISTIDINE KINASE RCSC"/>
    <property type="match status" value="1"/>
</dbReference>
<comment type="catalytic activity">
    <reaction evidence="1">
        <text>ATP + protein L-histidine = ADP + protein N-phospho-L-histidine.</text>
        <dbReference type="EC" id="2.7.13.3"/>
    </reaction>
</comment>
<dbReference type="SMART" id="SM00387">
    <property type="entry name" value="HATPase_c"/>
    <property type="match status" value="1"/>
</dbReference>
<dbReference type="Proteomes" id="UP000180280">
    <property type="component" value="Unassembled WGS sequence"/>
</dbReference>
<dbReference type="Proteomes" id="UP000180088">
    <property type="component" value="Unassembled WGS sequence"/>
</dbReference>
<dbReference type="SUPFAM" id="SSF55874">
    <property type="entry name" value="ATPase domain of HSP90 chaperone/DNA topoisomerase II/histidine kinase"/>
    <property type="match status" value="1"/>
</dbReference>
<dbReference type="EMBL" id="MKCS01000001">
    <property type="protein sequence ID" value="OHX12422.1"/>
    <property type="molecule type" value="Genomic_DNA"/>
</dbReference>
<dbReference type="AlphaFoldDB" id="A0A1S1WYS2"/>
<feature type="transmembrane region" description="Helical" evidence="7">
    <location>
        <begin position="171"/>
        <end position="190"/>
    </location>
</feature>
<name>A0A1S1WYS2_9NEIS</name>
<dbReference type="InterPro" id="IPR036890">
    <property type="entry name" value="HATPase_C_sf"/>
</dbReference>
<dbReference type="InterPro" id="IPR036097">
    <property type="entry name" value="HisK_dim/P_sf"/>
</dbReference>
<dbReference type="InterPro" id="IPR005467">
    <property type="entry name" value="His_kinase_dom"/>
</dbReference>
<evidence type="ECO:0000256" key="7">
    <source>
        <dbReference type="SAM" id="Phobius"/>
    </source>
</evidence>
<sequence>MHQGRQWLVFFFLAVLLPMLCFFYVQSTLFSKQALEQAAGPGEGYYWAASQYRYAVQRLYGEANAYALRIESFDDLQIAYDVLESKYLVLNRSVSPQLRKNAGYAALLEQIAGFMQRGKTLFPAIRHDAHAMTALQQELNAMSPVIAELVMAAHLEEVRLRDLSIEQTLRLRNFALVSLIVWVVLVVFLARELLKAIRRQEIIELQQGVIAAARQAQEEAVQTALARSTMLSTVSHEILTPLHTIQGGVELLADMAAEPRTLRTIANVRTAADYLSKLMQDLLDMGRLDAGRMILRPTTFDASQLIASVVGEFQQAAMAKGVALAFVAEEEMAQAVHADMTRVRQVASNLISNALRYTDSGEVRVELGLEPTSSRPCLVLTVCDTGIGIPESEQAALFDAFIQAKGSNRGGAGMGLAIVKKIAALMQGEVRLAGSEVGKGSVFVVRLPVELV</sequence>
<dbReference type="EMBL" id="MKCT01000001">
    <property type="protein sequence ID" value="OHX21492.1"/>
    <property type="molecule type" value="Genomic_DNA"/>
</dbReference>
<evidence type="ECO:0000313" key="11">
    <source>
        <dbReference type="Proteomes" id="UP000180088"/>
    </source>
</evidence>
<dbReference type="Pfam" id="PF00512">
    <property type="entry name" value="HisKA"/>
    <property type="match status" value="1"/>
</dbReference>
<dbReference type="PANTHER" id="PTHR43711">
    <property type="entry name" value="TWO-COMPONENT HISTIDINE KINASE"/>
    <property type="match status" value="1"/>
</dbReference>
<dbReference type="Gene3D" id="1.10.287.130">
    <property type="match status" value="1"/>
</dbReference>